<evidence type="ECO:0000313" key="2">
    <source>
        <dbReference type="Proteomes" id="UP000008064"/>
    </source>
</evidence>
<accession>F8PA52</accession>
<dbReference type="HOGENOM" id="CLU_3107847_0_0_1"/>
<dbReference type="EMBL" id="GL945442">
    <property type="protein sequence ID" value="EGO20049.1"/>
    <property type="molecule type" value="Genomic_DNA"/>
</dbReference>
<protein>
    <submittedName>
        <fullName evidence="1">Uncharacterized protein</fullName>
    </submittedName>
</protein>
<dbReference type="AlphaFoldDB" id="F8PA52"/>
<dbReference type="Proteomes" id="UP000008064">
    <property type="component" value="Unassembled WGS sequence"/>
</dbReference>
<sequence>MVTNAICAIVQMFASCKHTRGKSDHGIKIEGLGLIYRHQLQEIIPGSGRSY</sequence>
<reference evidence="2" key="1">
    <citation type="journal article" date="2011" name="Science">
        <title>The plant cell wall-decomposing machinery underlies the functional diversity of forest fungi.</title>
        <authorList>
            <person name="Eastwood D.C."/>
            <person name="Floudas D."/>
            <person name="Binder M."/>
            <person name="Majcherczyk A."/>
            <person name="Schneider P."/>
            <person name="Aerts A."/>
            <person name="Asiegbu F.O."/>
            <person name="Baker S.E."/>
            <person name="Barry K."/>
            <person name="Bendiksby M."/>
            <person name="Blumentritt M."/>
            <person name="Coutinho P.M."/>
            <person name="Cullen D."/>
            <person name="de Vries R.P."/>
            <person name="Gathman A."/>
            <person name="Goodell B."/>
            <person name="Henrissat B."/>
            <person name="Ihrmark K."/>
            <person name="Kauserud H."/>
            <person name="Kohler A."/>
            <person name="LaButti K."/>
            <person name="Lapidus A."/>
            <person name="Lavin J.L."/>
            <person name="Lee Y.-H."/>
            <person name="Lindquist E."/>
            <person name="Lilly W."/>
            <person name="Lucas S."/>
            <person name="Morin E."/>
            <person name="Murat C."/>
            <person name="Oguiza J.A."/>
            <person name="Park J."/>
            <person name="Pisabarro A.G."/>
            <person name="Riley R."/>
            <person name="Rosling A."/>
            <person name="Salamov A."/>
            <person name="Schmidt O."/>
            <person name="Schmutz J."/>
            <person name="Skrede I."/>
            <person name="Stenlid J."/>
            <person name="Wiebenga A."/>
            <person name="Xie X."/>
            <person name="Kuees U."/>
            <person name="Hibbett D.S."/>
            <person name="Hoffmeister D."/>
            <person name="Hoegberg N."/>
            <person name="Martin F."/>
            <person name="Grigoriev I.V."/>
            <person name="Watkinson S.C."/>
        </authorList>
    </citation>
    <scope>NUCLEOTIDE SEQUENCE [LARGE SCALE GENOMIC DNA]</scope>
    <source>
        <strain evidence="2">S7.9</strain>
    </source>
</reference>
<dbReference type="GeneID" id="18812105"/>
<proteinExistence type="predicted"/>
<evidence type="ECO:0000313" key="1">
    <source>
        <dbReference type="EMBL" id="EGO20049.1"/>
    </source>
</evidence>
<organism evidence="2">
    <name type="scientific">Serpula lacrymans var. lacrymans (strain S7.9)</name>
    <name type="common">Dry rot fungus</name>
    <dbReference type="NCBI Taxonomy" id="578457"/>
    <lineage>
        <taxon>Eukaryota</taxon>
        <taxon>Fungi</taxon>
        <taxon>Dikarya</taxon>
        <taxon>Basidiomycota</taxon>
        <taxon>Agaricomycotina</taxon>
        <taxon>Agaricomycetes</taxon>
        <taxon>Agaricomycetidae</taxon>
        <taxon>Boletales</taxon>
        <taxon>Coniophorineae</taxon>
        <taxon>Serpulaceae</taxon>
        <taxon>Serpula</taxon>
    </lineage>
</organism>
<dbReference type="RefSeq" id="XP_007323484.1">
    <property type="nucleotide sequence ID" value="XM_007323422.1"/>
</dbReference>
<name>F8PA52_SERL9</name>
<dbReference type="KEGG" id="sla:SERLADRAFT_401557"/>
<gene>
    <name evidence="1" type="ORF">SERLADRAFT_401557</name>
</gene>